<name>A0ABN5V9H2_9ACTN</name>
<evidence type="ECO:0000313" key="3">
    <source>
        <dbReference type="Proteomes" id="UP001321542"/>
    </source>
</evidence>
<dbReference type="Proteomes" id="UP001321542">
    <property type="component" value="Chromosome"/>
</dbReference>
<dbReference type="InterPro" id="IPR036291">
    <property type="entry name" value="NAD(P)-bd_dom_sf"/>
</dbReference>
<sequence length="115" mass="12375">MTYITSVLVGRKERTTCLVVSGPAEAEQDARDNRRCHGPNPRLPSSACPHPQWSALGGYAVQLAAHRGVKVTALAGAADEEFVHELGAAPFPRTPKRGGRARRRPGRRRPRGTGA</sequence>
<feature type="compositionally biased region" description="Basic residues" evidence="1">
    <location>
        <begin position="94"/>
        <end position="115"/>
    </location>
</feature>
<gene>
    <name evidence="2" type="ORF">SGFS_009280</name>
</gene>
<dbReference type="EMBL" id="AP018448">
    <property type="protein sequence ID" value="BBC29634.1"/>
    <property type="molecule type" value="Genomic_DNA"/>
</dbReference>
<dbReference type="SUPFAM" id="SSF51735">
    <property type="entry name" value="NAD(P)-binding Rossmann-fold domains"/>
    <property type="match status" value="1"/>
</dbReference>
<accession>A0ABN5V9H2</accession>
<evidence type="ECO:0000313" key="2">
    <source>
        <dbReference type="EMBL" id="BBC29634.1"/>
    </source>
</evidence>
<keyword evidence="3" id="KW-1185">Reference proteome</keyword>
<proteinExistence type="predicted"/>
<feature type="region of interest" description="Disordered" evidence="1">
    <location>
        <begin position="86"/>
        <end position="115"/>
    </location>
</feature>
<protein>
    <submittedName>
        <fullName evidence="2">Uncharacterized protein</fullName>
    </submittedName>
</protein>
<feature type="region of interest" description="Disordered" evidence="1">
    <location>
        <begin position="27"/>
        <end position="47"/>
    </location>
</feature>
<dbReference type="Gene3D" id="3.40.50.720">
    <property type="entry name" value="NAD(P)-binding Rossmann-like Domain"/>
    <property type="match status" value="1"/>
</dbReference>
<reference evidence="2 3" key="2">
    <citation type="journal article" date="2023" name="ChemBioChem">
        <title>Acyltransferase Domain Exchange between Two Independent Type I Polyketide Synthases in the Same Producer Strain of Macrolide Antibiotics.</title>
        <authorList>
            <person name="Kudo F."/>
            <person name="Kishikawa K."/>
            <person name="Tsuboi K."/>
            <person name="Kido T."/>
            <person name="Usui T."/>
            <person name="Hashimoto J."/>
            <person name="Shin-Ya K."/>
            <person name="Miyanaga A."/>
            <person name="Eguchi T."/>
        </authorList>
    </citation>
    <scope>NUCLEOTIDE SEQUENCE [LARGE SCALE GENOMIC DNA]</scope>
    <source>
        <strain evidence="2 3">A-8890</strain>
    </source>
</reference>
<evidence type="ECO:0000256" key="1">
    <source>
        <dbReference type="SAM" id="MobiDB-lite"/>
    </source>
</evidence>
<organism evidence="2 3">
    <name type="scientific">Streptomyces graminofaciens</name>
    <dbReference type="NCBI Taxonomy" id="68212"/>
    <lineage>
        <taxon>Bacteria</taxon>
        <taxon>Bacillati</taxon>
        <taxon>Actinomycetota</taxon>
        <taxon>Actinomycetes</taxon>
        <taxon>Kitasatosporales</taxon>
        <taxon>Streptomycetaceae</taxon>
        <taxon>Streptomyces</taxon>
    </lineage>
</organism>
<reference evidence="2 3" key="1">
    <citation type="journal article" date="2010" name="ChemBioChem">
        <title>Cloning and characterization of the biosynthetic gene cluster of 16-membered macrolide antibiotic FD-891: involvement of a dual functional cytochrome P450 monooxygenase catalyzing epoxidation and hydroxylation.</title>
        <authorList>
            <person name="Kudo F."/>
            <person name="Motegi A."/>
            <person name="Mizoue K."/>
            <person name="Eguchi T."/>
        </authorList>
    </citation>
    <scope>NUCLEOTIDE SEQUENCE [LARGE SCALE GENOMIC DNA]</scope>
    <source>
        <strain evidence="2 3">A-8890</strain>
    </source>
</reference>